<dbReference type="InterPro" id="IPR010982">
    <property type="entry name" value="Lambda_DNA-bd_dom_sf"/>
</dbReference>
<proteinExistence type="predicted"/>
<evidence type="ECO:0000313" key="2">
    <source>
        <dbReference type="EMBL" id="SLM19215.1"/>
    </source>
</evidence>
<dbReference type="SUPFAM" id="SSF47413">
    <property type="entry name" value="lambda repressor-like DNA-binding domains"/>
    <property type="match status" value="1"/>
</dbReference>
<dbReference type="SMART" id="SM00530">
    <property type="entry name" value="HTH_XRE"/>
    <property type="match status" value="1"/>
</dbReference>
<organism evidence="2">
    <name type="scientific">uncultured spirochete</name>
    <dbReference type="NCBI Taxonomy" id="156406"/>
    <lineage>
        <taxon>Bacteria</taxon>
        <taxon>Pseudomonadati</taxon>
        <taxon>Spirochaetota</taxon>
        <taxon>Spirochaetia</taxon>
        <taxon>Spirochaetales</taxon>
        <taxon>environmental samples</taxon>
    </lineage>
</organism>
<reference evidence="2" key="1">
    <citation type="submission" date="2017-02" db="EMBL/GenBank/DDBJ databases">
        <authorList>
            <person name="Regsiter A."/>
            <person name="William W."/>
        </authorList>
    </citation>
    <scope>NUCLEOTIDE SEQUENCE</scope>
    <source>
        <strain evidence="2">BdmA 4</strain>
    </source>
</reference>
<evidence type="ECO:0000259" key="1">
    <source>
        <dbReference type="PROSITE" id="PS50943"/>
    </source>
</evidence>
<dbReference type="Gene3D" id="1.10.260.40">
    <property type="entry name" value="lambda repressor-like DNA-binding domains"/>
    <property type="match status" value="1"/>
</dbReference>
<dbReference type="AlphaFoldDB" id="A0A3P3XSD7"/>
<dbReference type="InterPro" id="IPR001387">
    <property type="entry name" value="Cro/C1-type_HTH"/>
</dbReference>
<dbReference type="Pfam" id="PF01381">
    <property type="entry name" value="HTH_3"/>
    <property type="match status" value="1"/>
</dbReference>
<feature type="domain" description="HTH cro/C1-type" evidence="1">
    <location>
        <begin position="72"/>
        <end position="126"/>
    </location>
</feature>
<dbReference type="GO" id="GO:0003677">
    <property type="term" value="F:DNA binding"/>
    <property type="evidence" value="ECO:0007669"/>
    <property type="project" value="InterPro"/>
</dbReference>
<name>A0A3P3XSD7_9SPIR</name>
<protein>
    <recommendedName>
        <fullName evidence="1">HTH cro/C1-type domain-containing protein</fullName>
    </recommendedName>
</protein>
<accession>A0A3P3XSD7</accession>
<dbReference type="CDD" id="cd00093">
    <property type="entry name" value="HTH_XRE"/>
    <property type="match status" value="1"/>
</dbReference>
<dbReference type="EMBL" id="FWDO01000005">
    <property type="protein sequence ID" value="SLM19215.1"/>
    <property type="molecule type" value="Genomic_DNA"/>
</dbReference>
<sequence length="134" mass="14779">MPVAEKKRHIKSQRKLISVSAKEASTILAYAKKKDPQAHIVVSERNATDAVLPADSKWYQEVKASWHPGVTLRIRRENAGLTQAQLADMTGIAIANISAYENGRRTMGLSVAKRLAEALKRPVSEFVEPESTKA</sequence>
<dbReference type="PROSITE" id="PS50943">
    <property type="entry name" value="HTH_CROC1"/>
    <property type="match status" value="1"/>
</dbReference>
<gene>
    <name evidence="2" type="ORF">SPIRO4BDMA_50730</name>
</gene>